<reference evidence="3 4" key="1">
    <citation type="journal article" date="2020" name="Microbiol. Resour. Announc.">
        <title>Draft Genome Sequence of a Cladosporium Species Isolated from the Mesophotic Ascidian Didemnum maculosum.</title>
        <authorList>
            <person name="Gioti A."/>
            <person name="Siaperas R."/>
            <person name="Nikolaivits E."/>
            <person name="Le Goff G."/>
            <person name="Ouazzani J."/>
            <person name="Kotoulas G."/>
            <person name="Topakas E."/>
        </authorList>
    </citation>
    <scope>NUCLEOTIDE SEQUENCE [LARGE SCALE GENOMIC DNA]</scope>
    <source>
        <strain evidence="3 4">TM138-S3</strain>
    </source>
</reference>
<feature type="transmembrane region" description="Helical" evidence="2">
    <location>
        <begin position="198"/>
        <end position="217"/>
    </location>
</feature>
<evidence type="ECO:0000256" key="2">
    <source>
        <dbReference type="SAM" id="Phobius"/>
    </source>
</evidence>
<comment type="caution">
    <text evidence="3">The sequence shown here is derived from an EMBL/GenBank/DDBJ whole genome shotgun (WGS) entry which is preliminary data.</text>
</comment>
<dbReference type="RefSeq" id="XP_069231448.1">
    <property type="nucleotide sequence ID" value="XM_069371648.1"/>
</dbReference>
<dbReference type="AlphaFoldDB" id="A0AB34KU79"/>
<keyword evidence="2" id="KW-0812">Transmembrane</keyword>
<dbReference type="EMBL" id="JAAQHG020000007">
    <property type="protein sequence ID" value="KAL1588343.1"/>
    <property type="molecule type" value="Genomic_DNA"/>
</dbReference>
<accession>A0AB34KU79</accession>
<keyword evidence="2" id="KW-0472">Membrane</keyword>
<feature type="compositionally biased region" description="Polar residues" evidence="1">
    <location>
        <begin position="138"/>
        <end position="166"/>
    </location>
</feature>
<dbReference type="GeneID" id="96004486"/>
<evidence type="ECO:0000313" key="3">
    <source>
        <dbReference type="EMBL" id="KAL1588343.1"/>
    </source>
</evidence>
<feature type="region of interest" description="Disordered" evidence="1">
    <location>
        <begin position="121"/>
        <end position="166"/>
    </location>
</feature>
<feature type="region of interest" description="Disordered" evidence="1">
    <location>
        <begin position="1"/>
        <end position="85"/>
    </location>
</feature>
<evidence type="ECO:0000313" key="4">
    <source>
        <dbReference type="Proteomes" id="UP000803884"/>
    </source>
</evidence>
<protein>
    <submittedName>
        <fullName evidence="3">Uncharacterized protein</fullName>
    </submittedName>
</protein>
<sequence length="226" mass="25331">MALAQPRCFHSHSEQCSCSPSDCVASEMRLSPEAARSSGHDTSASHNVRRHTRNKKSDPFLELPNDVNITEQPNPRSRQDSDEASEGDSLFADLVLAPLNMITFIISLVLVDEQQRQWRLSQHAPSSPPAWRRFAHWSGSQPEPYQDSDTSEWSQRAGASSRPASQRANSFQGWYARKKKRAIAKLEIGDALDMRGRVLVALIAWAVLGALALYYALRQVYKWLAA</sequence>
<keyword evidence="4" id="KW-1185">Reference proteome</keyword>
<dbReference type="Proteomes" id="UP000803884">
    <property type="component" value="Unassembled WGS sequence"/>
</dbReference>
<evidence type="ECO:0000256" key="1">
    <source>
        <dbReference type="SAM" id="MobiDB-lite"/>
    </source>
</evidence>
<feature type="compositionally biased region" description="Polar residues" evidence="1">
    <location>
        <begin position="67"/>
        <end position="76"/>
    </location>
</feature>
<name>A0AB34KU79_9PEZI</name>
<organism evidence="3 4">
    <name type="scientific">Cladosporium halotolerans</name>
    <dbReference type="NCBI Taxonomy" id="1052096"/>
    <lineage>
        <taxon>Eukaryota</taxon>
        <taxon>Fungi</taxon>
        <taxon>Dikarya</taxon>
        <taxon>Ascomycota</taxon>
        <taxon>Pezizomycotina</taxon>
        <taxon>Dothideomycetes</taxon>
        <taxon>Dothideomycetidae</taxon>
        <taxon>Cladosporiales</taxon>
        <taxon>Cladosporiaceae</taxon>
        <taxon>Cladosporium</taxon>
    </lineage>
</organism>
<proteinExistence type="predicted"/>
<gene>
    <name evidence="3" type="ORF">WHR41_03042</name>
</gene>
<keyword evidence="2" id="KW-1133">Transmembrane helix</keyword>
<feature type="transmembrane region" description="Helical" evidence="2">
    <location>
        <begin position="90"/>
        <end position="111"/>
    </location>
</feature>